<dbReference type="Gene3D" id="3.40.630.30">
    <property type="match status" value="1"/>
</dbReference>
<dbReference type="PANTHER" id="PTHR43328:SF1">
    <property type="entry name" value="N-ACETYLTRANSFERASE DOMAIN-CONTAINING PROTEIN"/>
    <property type="match status" value="1"/>
</dbReference>
<evidence type="ECO:0000259" key="1">
    <source>
        <dbReference type="PROSITE" id="PS51186"/>
    </source>
</evidence>
<comment type="caution">
    <text evidence="2">The sequence shown here is derived from an EMBL/GenBank/DDBJ whole genome shotgun (WGS) entry which is preliminary data.</text>
</comment>
<gene>
    <name evidence="2" type="ORF">BJX66DRAFT_317964</name>
</gene>
<protein>
    <submittedName>
        <fullName evidence="2">Acyl-CoA N-acyltransferase</fullName>
    </submittedName>
</protein>
<dbReference type="CDD" id="cd04301">
    <property type="entry name" value="NAT_SF"/>
    <property type="match status" value="1"/>
</dbReference>
<dbReference type="SUPFAM" id="SSF55729">
    <property type="entry name" value="Acyl-CoA N-acyltransferases (Nat)"/>
    <property type="match status" value="1"/>
</dbReference>
<reference evidence="2 3" key="1">
    <citation type="submission" date="2024-07" db="EMBL/GenBank/DDBJ databases">
        <title>Section-level genome sequencing and comparative genomics of Aspergillus sections Usti and Cavernicolus.</title>
        <authorList>
            <consortium name="Lawrence Berkeley National Laboratory"/>
            <person name="Nybo J.L."/>
            <person name="Vesth T.C."/>
            <person name="Theobald S."/>
            <person name="Frisvad J.C."/>
            <person name="Larsen T.O."/>
            <person name="Kjaerboelling I."/>
            <person name="Rothschild-Mancinelli K."/>
            <person name="Lyhne E.K."/>
            <person name="Kogle M.E."/>
            <person name="Barry K."/>
            <person name="Clum A."/>
            <person name="Na H."/>
            <person name="Ledsgaard L."/>
            <person name="Lin J."/>
            <person name="Lipzen A."/>
            <person name="Kuo A."/>
            <person name="Riley R."/>
            <person name="Mondo S."/>
            <person name="Labutti K."/>
            <person name="Haridas S."/>
            <person name="Pangalinan J."/>
            <person name="Salamov A.A."/>
            <person name="Simmons B.A."/>
            <person name="Magnuson J.K."/>
            <person name="Chen J."/>
            <person name="Drula E."/>
            <person name="Henrissat B."/>
            <person name="Wiebenga A."/>
            <person name="Lubbers R.J."/>
            <person name="Gomes A.C."/>
            <person name="Makela M.R."/>
            <person name="Stajich J."/>
            <person name="Grigoriev I.V."/>
            <person name="Mortensen U.H."/>
            <person name="De Vries R.P."/>
            <person name="Baker S.E."/>
            <person name="Andersen M.R."/>
        </authorList>
    </citation>
    <scope>NUCLEOTIDE SEQUENCE [LARGE SCALE GENOMIC DNA]</scope>
    <source>
        <strain evidence="2 3">CBS 209.92</strain>
    </source>
</reference>
<accession>A0ABR4FKG1</accession>
<feature type="domain" description="N-acetyltransferase" evidence="1">
    <location>
        <begin position="22"/>
        <end position="195"/>
    </location>
</feature>
<dbReference type="PROSITE" id="PS51186">
    <property type="entry name" value="GNAT"/>
    <property type="match status" value="1"/>
</dbReference>
<dbReference type="Proteomes" id="UP001610563">
    <property type="component" value="Unassembled WGS sequence"/>
</dbReference>
<evidence type="ECO:0000313" key="2">
    <source>
        <dbReference type="EMBL" id="KAL2783727.1"/>
    </source>
</evidence>
<dbReference type="EMBL" id="JBFTWV010000215">
    <property type="protein sequence ID" value="KAL2783727.1"/>
    <property type="molecule type" value="Genomic_DNA"/>
</dbReference>
<dbReference type="PANTHER" id="PTHR43328">
    <property type="entry name" value="ACETYLTRANSFERASE-RELATED"/>
    <property type="match status" value="1"/>
</dbReference>
<evidence type="ECO:0000313" key="3">
    <source>
        <dbReference type="Proteomes" id="UP001610563"/>
    </source>
</evidence>
<dbReference type="InterPro" id="IPR016181">
    <property type="entry name" value="Acyl_CoA_acyltransferase"/>
</dbReference>
<dbReference type="Pfam" id="PF13302">
    <property type="entry name" value="Acetyltransf_3"/>
    <property type="match status" value="1"/>
</dbReference>
<name>A0ABR4FKG1_9EURO</name>
<proteinExistence type="predicted"/>
<organism evidence="2 3">
    <name type="scientific">Aspergillus keveii</name>
    <dbReference type="NCBI Taxonomy" id="714993"/>
    <lineage>
        <taxon>Eukaryota</taxon>
        <taxon>Fungi</taxon>
        <taxon>Dikarya</taxon>
        <taxon>Ascomycota</taxon>
        <taxon>Pezizomycotina</taxon>
        <taxon>Eurotiomycetes</taxon>
        <taxon>Eurotiomycetidae</taxon>
        <taxon>Eurotiales</taxon>
        <taxon>Aspergillaceae</taxon>
        <taxon>Aspergillus</taxon>
        <taxon>Aspergillus subgen. Nidulantes</taxon>
    </lineage>
</organism>
<dbReference type="InterPro" id="IPR000182">
    <property type="entry name" value="GNAT_dom"/>
</dbReference>
<keyword evidence="3" id="KW-1185">Reference proteome</keyword>
<sequence>MARENLTVSSKTLNLPLPKSHCLIRPLTHTNPTDAPSLAHHANNPAITKWMRDAFPNPYTLEAAKGWITFTEAQSPKLDFAICTTTTKNESESESTVIGGIGLKQKDDISRRTLEIGYWIGEEHWGKGIASEALEAFARWVFSADEFAHAGRLEAEVFAGNSGSCRVLERVGFVFEGRKRGAVEKAGVVIDILVYGLLKEEFLDARRD</sequence>